<feature type="region of interest" description="Disordered" evidence="1">
    <location>
        <begin position="12"/>
        <end position="57"/>
    </location>
</feature>
<feature type="domain" description="FHA" evidence="2">
    <location>
        <begin position="383"/>
        <end position="437"/>
    </location>
</feature>
<evidence type="ECO:0000256" key="1">
    <source>
        <dbReference type="SAM" id="MobiDB-lite"/>
    </source>
</evidence>
<name>A0ABZ2HMQ4_9RHOB</name>
<proteinExistence type="predicted"/>
<dbReference type="EMBL" id="CP146069">
    <property type="protein sequence ID" value="WWR47627.1"/>
    <property type="molecule type" value="Genomic_DNA"/>
</dbReference>
<feature type="compositionally biased region" description="Acidic residues" evidence="1">
    <location>
        <begin position="155"/>
        <end position="265"/>
    </location>
</feature>
<dbReference type="InterPro" id="IPR008984">
    <property type="entry name" value="SMAD_FHA_dom_sf"/>
</dbReference>
<dbReference type="CDD" id="cd00060">
    <property type="entry name" value="FHA"/>
    <property type="match status" value="1"/>
</dbReference>
<sequence length="480" mass="51247">MKFLRDIIEEKRAARAGDEAPNAQAAEAPTLDIPSVNDTMDRDVAQPAPNGSADEMEFDLKSLGPTQSYDDDEGWVGDTANEGAAINGDLCGLHDMFADTETDEGEAETSEALNLQGFEVKQEADAEDEADAEEPSLSDALEAAVADLETLQIESETEMDIDASEDTSEDAWAEGDMPETEMSDDALEMAEIEQDAMTEAASDDLSEGATSEDEFSEDDSALDIDETDDPEDVAEIEEVELDASEPELGVDEEDISTVEESEVAPEVEAVTEALKAEDATDEASEDDRAAPEAIDEAQPEIATDAPMAVPLPAAGRGSGGRSGRVKTRILGFTAPSTTSEDPFEKAGVSAKPTEASASFPVGWLVVVDGPGRGTAFTIFDGVTQIGRGEDQTVRLNFGDNSISRENHAAIAYDNEQQTFFIGHGGKANLVRVNNRPVLSTEELQSEDKVRIGETTLRFVAFCGANFSWGHDEDVKHASAQ</sequence>
<dbReference type="PROSITE" id="PS50006">
    <property type="entry name" value="FHA_DOMAIN"/>
    <property type="match status" value="1"/>
</dbReference>
<reference evidence="3 4" key="1">
    <citation type="submission" date="2023-10" db="EMBL/GenBank/DDBJ databases">
        <title>Roseovarius strain S88 nov., isolated from a marine algae.</title>
        <authorList>
            <person name="Lee M.W."/>
            <person name="Lee J.K."/>
            <person name="Kim J.M."/>
            <person name="Choi D.G."/>
            <person name="Baek J.H."/>
            <person name="Bayburt H."/>
            <person name="Jung J.J."/>
            <person name="Han D.M."/>
            <person name="Jeon C.O."/>
        </authorList>
    </citation>
    <scope>NUCLEOTIDE SEQUENCE [LARGE SCALE GENOMIC DNA]</scope>
    <source>
        <strain evidence="3 4">S88</strain>
    </source>
</reference>
<dbReference type="Pfam" id="PF00498">
    <property type="entry name" value="FHA"/>
    <property type="match status" value="1"/>
</dbReference>
<evidence type="ECO:0000259" key="2">
    <source>
        <dbReference type="PROSITE" id="PS50006"/>
    </source>
</evidence>
<accession>A0ABZ2HMQ4</accession>
<evidence type="ECO:0000313" key="4">
    <source>
        <dbReference type="Proteomes" id="UP001364156"/>
    </source>
</evidence>
<dbReference type="SUPFAM" id="SSF49879">
    <property type="entry name" value="SMAD/FHA domain"/>
    <property type="match status" value="1"/>
</dbReference>
<feature type="compositionally biased region" description="Acidic residues" evidence="1">
    <location>
        <begin position="125"/>
        <end position="136"/>
    </location>
</feature>
<dbReference type="Proteomes" id="UP001364156">
    <property type="component" value="Chromosome"/>
</dbReference>
<organism evidence="3 4">
    <name type="scientific">Roseovarius phycicola</name>
    <dbReference type="NCBI Taxonomy" id="3080976"/>
    <lineage>
        <taxon>Bacteria</taxon>
        <taxon>Pseudomonadati</taxon>
        <taxon>Pseudomonadota</taxon>
        <taxon>Alphaproteobacteria</taxon>
        <taxon>Rhodobacterales</taxon>
        <taxon>Roseobacteraceae</taxon>
        <taxon>Roseovarius</taxon>
    </lineage>
</organism>
<protein>
    <submittedName>
        <fullName evidence="3">FHA domain-containing protein</fullName>
    </submittedName>
</protein>
<dbReference type="InterPro" id="IPR000253">
    <property type="entry name" value="FHA_dom"/>
</dbReference>
<feature type="region of interest" description="Disordered" evidence="1">
    <location>
        <begin position="119"/>
        <end position="324"/>
    </location>
</feature>
<feature type="region of interest" description="Disordered" evidence="1">
    <location>
        <begin position="62"/>
        <end position="81"/>
    </location>
</feature>
<dbReference type="RefSeq" id="WP_338550458.1">
    <property type="nucleotide sequence ID" value="NZ_CP146069.1"/>
</dbReference>
<evidence type="ECO:0000313" key="3">
    <source>
        <dbReference type="EMBL" id="WWR47627.1"/>
    </source>
</evidence>
<gene>
    <name evidence="3" type="ORF">RZ517_05500</name>
</gene>
<dbReference type="Gene3D" id="2.60.200.20">
    <property type="match status" value="1"/>
</dbReference>
<keyword evidence="4" id="KW-1185">Reference proteome</keyword>